<evidence type="ECO:0000313" key="3">
    <source>
        <dbReference type="Proteomes" id="UP000011058"/>
    </source>
</evidence>
<dbReference type="PROSITE" id="PS51704">
    <property type="entry name" value="GP_PDE"/>
    <property type="match status" value="1"/>
</dbReference>
<reference evidence="2 3" key="1">
    <citation type="journal article" date="2012" name="J. Bacteriol.">
        <title>Genome Sequence of Fibrella aestuarina BUZ 2T, a Filamentous Marine Bacterium.</title>
        <authorList>
            <person name="Filippini M."/>
            <person name="Qi W."/>
            <person name="Blom J."/>
            <person name="Goesmann A."/>
            <person name="Smits T.H."/>
            <person name="Bagheri H.C."/>
        </authorList>
    </citation>
    <scope>NUCLEOTIDE SEQUENCE [LARGE SCALE GENOMIC DNA]</scope>
    <source>
        <strain evidence="3">BUZ 2T</strain>
    </source>
</reference>
<dbReference type="AlphaFoldDB" id="I0K9R1"/>
<dbReference type="PANTHER" id="PTHR46211">
    <property type="entry name" value="GLYCEROPHOSPHORYL DIESTER PHOSPHODIESTERASE"/>
    <property type="match status" value="1"/>
</dbReference>
<dbReference type="Pfam" id="PF03009">
    <property type="entry name" value="GDPD"/>
    <property type="match status" value="1"/>
</dbReference>
<dbReference type="SUPFAM" id="SSF51695">
    <property type="entry name" value="PLC-like phosphodiesterases"/>
    <property type="match status" value="1"/>
</dbReference>
<dbReference type="GO" id="GO:0008081">
    <property type="term" value="F:phosphoric diester hydrolase activity"/>
    <property type="evidence" value="ECO:0007669"/>
    <property type="project" value="InterPro"/>
</dbReference>
<feature type="domain" description="GP-PDE" evidence="1">
    <location>
        <begin position="35"/>
        <end position="300"/>
    </location>
</feature>
<keyword evidence="3" id="KW-1185">Reference proteome</keyword>
<dbReference type="Gene3D" id="3.20.20.190">
    <property type="entry name" value="Phosphatidylinositol (PI) phosphodiesterase"/>
    <property type="match status" value="1"/>
</dbReference>
<dbReference type="EMBL" id="HE796683">
    <property type="protein sequence ID" value="CCH00864.1"/>
    <property type="molecule type" value="Genomic_DNA"/>
</dbReference>
<dbReference type="Proteomes" id="UP000011058">
    <property type="component" value="Chromosome"/>
</dbReference>
<dbReference type="InterPro" id="IPR030395">
    <property type="entry name" value="GP_PDE_dom"/>
</dbReference>
<sequence length="300" mass="33502">MAINDYKSQLSNPMKTLIISLLLLGTQPLLAQTKLDRQGHRGTRGLMPENTIPAMKKALDLGVQTLELDVVSSKDKQVVVSHDPYMAADITLKPDGTPVTAAEQKQINLYQLTYAQIKSYDVGRKPHPQFAQQQKMAAYKPLLGELIDSVEAYARQKGLPLPNYNIEIKSSPATDNVYHPTPAEFVPMVMEICEQKQLGRRFNIQSFDARPLQLIHQQYPTVRLAYLTGNAKSVDENLAVLGFKPQVYSPYYKGVTAETVKTCHEQGMTIIPWTVNTKAEIDSLVQLGVDGIITDYPNLF</sequence>
<dbReference type="PANTHER" id="PTHR46211:SF14">
    <property type="entry name" value="GLYCEROPHOSPHODIESTER PHOSPHODIESTERASE"/>
    <property type="match status" value="1"/>
</dbReference>
<dbReference type="PATRIC" id="fig|1166018.3.peg.4623"/>
<dbReference type="GO" id="GO:0006629">
    <property type="term" value="P:lipid metabolic process"/>
    <property type="evidence" value="ECO:0007669"/>
    <property type="project" value="InterPro"/>
</dbReference>
<proteinExistence type="predicted"/>
<organism evidence="2 3">
    <name type="scientific">Fibrella aestuarina BUZ 2</name>
    <dbReference type="NCBI Taxonomy" id="1166018"/>
    <lineage>
        <taxon>Bacteria</taxon>
        <taxon>Pseudomonadati</taxon>
        <taxon>Bacteroidota</taxon>
        <taxon>Cytophagia</taxon>
        <taxon>Cytophagales</taxon>
        <taxon>Spirosomataceae</taxon>
        <taxon>Fibrella</taxon>
    </lineage>
</organism>
<dbReference type="STRING" id="1166018.FAES_2855"/>
<dbReference type="KEGG" id="fae:FAES_2855"/>
<evidence type="ECO:0000259" key="1">
    <source>
        <dbReference type="PROSITE" id="PS51704"/>
    </source>
</evidence>
<dbReference type="InterPro" id="IPR017946">
    <property type="entry name" value="PLC-like_Pdiesterase_TIM-brl"/>
</dbReference>
<dbReference type="PROSITE" id="PS50007">
    <property type="entry name" value="PIPLC_X_DOMAIN"/>
    <property type="match status" value="1"/>
</dbReference>
<evidence type="ECO:0000313" key="2">
    <source>
        <dbReference type="EMBL" id="CCH00864.1"/>
    </source>
</evidence>
<accession>I0K9R1</accession>
<gene>
    <name evidence="2" type="ORF">FAES_2855</name>
</gene>
<dbReference type="HOGENOM" id="CLU_030006_3_1_10"/>
<name>I0K9R1_9BACT</name>
<dbReference type="eggNOG" id="COG0584">
    <property type="taxonomic scope" value="Bacteria"/>
</dbReference>
<protein>
    <submittedName>
        <fullName evidence="2">Glycerophosphoryl diester phosphodiesterase</fullName>
    </submittedName>
</protein>